<dbReference type="Proteomes" id="UP000053989">
    <property type="component" value="Unassembled WGS sequence"/>
</dbReference>
<reference evidence="2 3" key="1">
    <citation type="submission" date="2014-04" db="EMBL/GenBank/DDBJ databases">
        <authorList>
            <consortium name="DOE Joint Genome Institute"/>
            <person name="Kuo A."/>
            <person name="Kohler A."/>
            <person name="Nagy L.G."/>
            <person name="Floudas D."/>
            <person name="Copeland A."/>
            <person name="Barry K.W."/>
            <person name="Cichocki N."/>
            <person name="Veneault-Fourrey C."/>
            <person name="LaButti K."/>
            <person name="Lindquist E.A."/>
            <person name="Lipzen A."/>
            <person name="Lundell T."/>
            <person name="Morin E."/>
            <person name="Murat C."/>
            <person name="Sun H."/>
            <person name="Tunlid A."/>
            <person name="Henrissat B."/>
            <person name="Grigoriev I.V."/>
            <person name="Hibbett D.S."/>
            <person name="Martin F."/>
            <person name="Nordberg H.P."/>
            <person name="Cantor M.N."/>
            <person name="Hua S.X."/>
        </authorList>
    </citation>
    <scope>NUCLEOTIDE SEQUENCE [LARGE SCALE GENOMIC DNA]</scope>
    <source>
        <strain evidence="2 3">Foug A</strain>
    </source>
</reference>
<feature type="chain" id="PRO_5002174050" evidence="1">
    <location>
        <begin position="18"/>
        <end position="99"/>
    </location>
</feature>
<dbReference type="HOGENOM" id="CLU_2321733_0_0_1"/>
<sequence>MAASLATILFPFDLALFSDCDTSEKRPKFIVQLRRAIINIDFPYLKKPRCCSGNHRSRWHFLGYSRFAQGKADHSEQIDFVIRHEVQWKGDSDYFRHTF</sequence>
<organism evidence="2 3">
    <name type="scientific">Scleroderma citrinum Foug A</name>
    <dbReference type="NCBI Taxonomy" id="1036808"/>
    <lineage>
        <taxon>Eukaryota</taxon>
        <taxon>Fungi</taxon>
        <taxon>Dikarya</taxon>
        <taxon>Basidiomycota</taxon>
        <taxon>Agaricomycotina</taxon>
        <taxon>Agaricomycetes</taxon>
        <taxon>Agaricomycetidae</taxon>
        <taxon>Boletales</taxon>
        <taxon>Sclerodermatineae</taxon>
        <taxon>Sclerodermataceae</taxon>
        <taxon>Scleroderma</taxon>
    </lineage>
</organism>
<dbReference type="STRING" id="1036808.A0A0C3DZS0"/>
<dbReference type="OrthoDB" id="288590at2759"/>
<proteinExistence type="predicted"/>
<feature type="signal peptide" evidence="1">
    <location>
        <begin position="1"/>
        <end position="17"/>
    </location>
</feature>
<evidence type="ECO:0000256" key="1">
    <source>
        <dbReference type="SAM" id="SignalP"/>
    </source>
</evidence>
<reference evidence="3" key="2">
    <citation type="submission" date="2015-01" db="EMBL/GenBank/DDBJ databases">
        <title>Evolutionary Origins and Diversification of the Mycorrhizal Mutualists.</title>
        <authorList>
            <consortium name="DOE Joint Genome Institute"/>
            <consortium name="Mycorrhizal Genomics Consortium"/>
            <person name="Kohler A."/>
            <person name="Kuo A."/>
            <person name="Nagy L.G."/>
            <person name="Floudas D."/>
            <person name="Copeland A."/>
            <person name="Barry K.W."/>
            <person name="Cichocki N."/>
            <person name="Veneault-Fourrey C."/>
            <person name="LaButti K."/>
            <person name="Lindquist E.A."/>
            <person name="Lipzen A."/>
            <person name="Lundell T."/>
            <person name="Morin E."/>
            <person name="Murat C."/>
            <person name="Riley R."/>
            <person name="Ohm R."/>
            <person name="Sun H."/>
            <person name="Tunlid A."/>
            <person name="Henrissat B."/>
            <person name="Grigoriev I.V."/>
            <person name="Hibbett D.S."/>
            <person name="Martin F."/>
        </authorList>
    </citation>
    <scope>NUCLEOTIDE SEQUENCE [LARGE SCALE GENOMIC DNA]</scope>
    <source>
        <strain evidence="3">Foug A</strain>
    </source>
</reference>
<protein>
    <submittedName>
        <fullName evidence="2">Uncharacterized protein</fullName>
    </submittedName>
</protein>
<accession>A0A0C3DZS0</accession>
<evidence type="ECO:0000313" key="3">
    <source>
        <dbReference type="Proteomes" id="UP000053989"/>
    </source>
</evidence>
<keyword evidence="3" id="KW-1185">Reference proteome</keyword>
<dbReference type="EMBL" id="KN822049">
    <property type="protein sequence ID" value="KIM61719.1"/>
    <property type="molecule type" value="Genomic_DNA"/>
</dbReference>
<dbReference type="AlphaFoldDB" id="A0A0C3DZS0"/>
<evidence type="ECO:0000313" key="2">
    <source>
        <dbReference type="EMBL" id="KIM61719.1"/>
    </source>
</evidence>
<dbReference type="InParanoid" id="A0A0C3DZS0"/>
<name>A0A0C3DZS0_9AGAM</name>
<gene>
    <name evidence="2" type="ORF">SCLCIDRAFT_1215811</name>
</gene>
<keyword evidence="1" id="KW-0732">Signal</keyword>